<proteinExistence type="predicted"/>
<keyword evidence="2" id="KW-1185">Reference proteome</keyword>
<organism evidence="1 2">
    <name type="scientific">Entomophthora muscae</name>
    <dbReference type="NCBI Taxonomy" id="34485"/>
    <lineage>
        <taxon>Eukaryota</taxon>
        <taxon>Fungi</taxon>
        <taxon>Fungi incertae sedis</taxon>
        <taxon>Zoopagomycota</taxon>
        <taxon>Entomophthoromycotina</taxon>
        <taxon>Entomophthoromycetes</taxon>
        <taxon>Entomophthorales</taxon>
        <taxon>Entomophthoraceae</taxon>
        <taxon>Entomophthora</taxon>
    </lineage>
</organism>
<gene>
    <name evidence="1" type="primary">MLP1_2</name>
    <name evidence="1" type="ORF">DSO57_1025824</name>
</gene>
<evidence type="ECO:0000313" key="2">
    <source>
        <dbReference type="Proteomes" id="UP001165960"/>
    </source>
</evidence>
<sequence>MSEVLHQELGLPTELISRLQEKAAQDEDLNLLIQCVINSPAQKLREQLGASICNNDQVVHDLSSKYEEIERKFKISQKELLSSRTAMNKLRKEYLKSQNEKISNSLRDGWDNSDRITEIAETLSSPNRQHLVEKQRLQATLRETQATILKLKHEVSDEKFRCQEAVDAMTNLELEKEALQKQVELTKSQCEETLELLALKSSELAKCRADKASHVAELEANFNQLQTENQVLKRTTKLYLTQRDELSQKLAQSQESIHKVEQKIASQEQLFQNELGEYVKLKAFYEEMTDSLEKRVNLLENELNTSDLEHHRYVAQVEMNEIQTKDTIDNLQEEIKQLSEENTKLLAICRENNSSEQSDSLQTIAQLQLDLLKANRDNRSIQQNLKELVVNIKLKQPILEEQKCQYDFMVQKNKELNSQLSQCQAERDIALFESRETKSEIYQLDATKKAMSQQINRISRQVQMLLCQHEKQSTPSGLEAHLTPFRDIQDLHRKNSELQTIVDELVVRFEAEELRLKAKIEELHAALDGDVQPLVDSSAAETQELKKRVRALEADLSICDRIIKASVNSKKQVSDISPEHELIVSRLEHEVAVLKEAADEAQQSTSSKIENLRLAVSSKDVHVAQLNATVSHLEAQLRMREQTLQMQMLDTNENRLRTAELEGQLVKFTRREGELSCSLEKERVVREQLSRSSQLATQELQEFKALAISWKTERSRLALKVAELSAEVSRLQASLQDSNSRLDAAQDRHEKHTQSVEAERDEALSRLNACLQTQDSQVARHERFVVSAEERLLRLRKESEAKVDLLQQELNDTKEESQQLQHQIENLQATVVGLQSQARSLPVHEQPSAPADTSNLKMQLEEKIVEYQTVREALEELSSTYAQYKAQASSQLAQEKENCSRLQTLQQELTAKIESLTQQVITLEEQSEALNLSISREKSSFEREILMLQDTIVELENAQKGYEDEISSLKAIAEHATLSYEEELVGHADKIRMVALLKDEINGLKAQITQLQLNISPAQHPSMTNDQTAMALAQLSQANARIQDLEQLNQALKTQFESTGTVSVVDPGVETRQLIKQCTDDTLIKMEFLSNANKLLQLDISSLTAELNKTRQELETVRAKCRSLHQEELEEMALQNKFLDESNCFLRGERDQLAKKVADIEEQLENSLNQVSPFKDEMQSLKTDLEAKEAEINLLRKENEQWTARLQSMLQGQRIDPREYDAIREESLSLQAKLGEAQKTIAELEERNASAEVEMGELKNKCILLNRRGISIKRRLEQVEAEKSSLSSAPLESFNKLQAEHNDLRSKHQELTSTSEAKSQQLGKLQNELNDLRSKHQELTKTLEDKSQVLLALQEYLDGPEAQLVNNANKLKQQLQNCQSAAKALREKYQIVFTSYRAAKTTQAEVTAELKECRTELEDIKKTHQTEIQNLQESSLAAMAQLEMRNKARLSKPKKELELLREELANLKGTNQKSPAKRPLSPSSNLHPEAPSIPLKKARSEGADPVNTKVDIPSLKEEAKIEAAPVDSSNQTSEPLVIKVSEQDYDFLLDDDLD</sequence>
<name>A0ACC2UC23_9FUNG</name>
<dbReference type="Proteomes" id="UP001165960">
    <property type="component" value="Unassembled WGS sequence"/>
</dbReference>
<protein>
    <submittedName>
        <fullName evidence="1">Protein mlp1</fullName>
    </submittedName>
</protein>
<evidence type="ECO:0000313" key="1">
    <source>
        <dbReference type="EMBL" id="KAJ9084312.1"/>
    </source>
</evidence>
<dbReference type="EMBL" id="QTSX02000857">
    <property type="protein sequence ID" value="KAJ9084312.1"/>
    <property type="molecule type" value="Genomic_DNA"/>
</dbReference>
<comment type="caution">
    <text evidence="1">The sequence shown here is derived from an EMBL/GenBank/DDBJ whole genome shotgun (WGS) entry which is preliminary data.</text>
</comment>
<accession>A0ACC2UC23</accession>
<reference evidence="1" key="1">
    <citation type="submission" date="2022-04" db="EMBL/GenBank/DDBJ databases">
        <title>Genome of the entomopathogenic fungus Entomophthora muscae.</title>
        <authorList>
            <person name="Elya C."/>
            <person name="Lovett B.R."/>
            <person name="Lee E."/>
            <person name="Macias A.M."/>
            <person name="Hajek A.E."/>
            <person name="De Bivort B.L."/>
            <person name="Kasson M.T."/>
            <person name="De Fine Licht H.H."/>
            <person name="Stajich J.E."/>
        </authorList>
    </citation>
    <scope>NUCLEOTIDE SEQUENCE</scope>
    <source>
        <strain evidence="1">Berkeley</strain>
    </source>
</reference>